<feature type="region of interest" description="Disordered" evidence="1">
    <location>
        <begin position="56"/>
        <end position="78"/>
    </location>
</feature>
<accession>A0A090G2Q8</accession>
<protein>
    <submittedName>
        <fullName evidence="2">Uncharacterized protein</fullName>
    </submittedName>
</protein>
<name>A0A090G2Q8_MESPL</name>
<evidence type="ECO:0000313" key="3">
    <source>
        <dbReference type="Proteomes" id="UP000046122"/>
    </source>
</evidence>
<evidence type="ECO:0000313" key="2">
    <source>
        <dbReference type="EMBL" id="CDX51071.1"/>
    </source>
</evidence>
<evidence type="ECO:0000256" key="1">
    <source>
        <dbReference type="SAM" id="MobiDB-lite"/>
    </source>
</evidence>
<proteinExistence type="predicted"/>
<dbReference type="AlphaFoldDB" id="A0A090G2Q8"/>
<dbReference type="EMBL" id="CCNE01000005">
    <property type="protein sequence ID" value="CDX51071.1"/>
    <property type="molecule type" value="Genomic_DNA"/>
</dbReference>
<organism evidence="2 3">
    <name type="scientific">Mesorhizobium plurifarium</name>
    <dbReference type="NCBI Taxonomy" id="69974"/>
    <lineage>
        <taxon>Bacteria</taxon>
        <taxon>Pseudomonadati</taxon>
        <taxon>Pseudomonadota</taxon>
        <taxon>Alphaproteobacteria</taxon>
        <taxon>Hyphomicrobiales</taxon>
        <taxon>Phyllobacteriaceae</taxon>
        <taxon>Mesorhizobium</taxon>
    </lineage>
</organism>
<reference evidence="2 3" key="1">
    <citation type="submission" date="2014-08" db="EMBL/GenBank/DDBJ databases">
        <authorList>
            <person name="Moulin Lionel"/>
        </authorList>
    </citation>
    <scope>NUCLEOTIDE SEQUENCE [LARGE SCALE GENOMIC DNA]</scope>
</reference>
<feature type="compositionally biased region" description="Low complexity" evidence="1">
    <location>
        <begin position="1"/>
        <end position="27"/>
    </location>
</feature>
<gene>
    <name evidence="2" type="ORF">MPL3365_130273</name>
</gene>
<dbReference type="Proteomes" id="UP000046122">
    <property type="component" value="Unassembled WGS sequence"/>
</dbReference>
<sequence length="154" mass="17382">MSAARASARSRRAAGPATTAPWTAARPPARHWDTRPGAYESVGHLTWQRCRLGRRHPTGHSDGVVTARAGNATLDDPSAPRWLRPLKINGKSLEGEGADARPHIPLICFASRPVRSRGQRASKLEFYEKTERGAFELLKYRYLWTRLFRRIARR</sequence>
<feature type="region of interest" description="Disordered" evidence="1">
    <location>
        <begin position="1"/>
        <end position="32"/>
    </location>
</feature>